<keyword evidence="3" id="KW-1185">Reference proteome</keyword>
<dbReference type="Gene3D" id="1.25.40.10">
    <property type="entry name" value="Tetratricopeptide repeat domain"/>
    <property type="match status" value="1"/>
</dbReference>
<protein>
    <submittedName>
        <fullName evidence="2">Tetratricopeptide TPR_2</fullName>
    </submittedName>
</protein>
<comment type="caution">
    <text evidence="2">The sequence shown here is derived from an EMBL/GenBank/DDBJ whole genome shotgun (WGS) entry which is preliminary data.</text>
</comment>
<dbReference type="Pfam" id="PF13432">
    <property type="entry name" value="TPR_16"/>
    <property type="match status" value="1"/>
</dbReference>
<dbReference type="PROSITE" id="PS50293">
    <property type="entry name" value="TPR_REGION"/>
    <property type="match status" value="1"/>
</dbReference>
<dbReference type="PANTHER" id="PTHR41244:SF1">
    <property type="entry name" value="GLYCOSYLTRANSFERASE"/>
    <property type="match status" value="1"/>
</dbReference>
<feature type="repeat" description="TPR" evidence="1">
    <location>
        <begin position="70"/>
        <end position="103"/>
    </location>
</feature>
<dbReference type="RefSeq" id="WP_071783088.1">
    <property type="nucleotide sequence ID" value="NZ_LR812491.1"/>
</dbReference>
<dbReference type="SUPFAM" id="SSF48452">
    <property type="entry name" value="TPR-like"/>
    <property type="match status" value="1"/>
</dbReference>
<evidence type="ECO:0000313" key="2">
    <source>
        <dbReference type="EMBL" id="CAC5345707.1"/>
    </source>
</evidence>
<dbReference type="PANTHER" id="PTHR41244">
    <property type="entry name" value="RHAMNAN SYNTHESIS F"/>
    <property type="match status" value="1"/>
</dbReference>
<dbReference type="Gene3D" id="3.20.20.80">
    <property type="entry name" value="Glycosidases"/>
    <property type="match status" value="1"/>
</dbReference>
<dbReference type="InterPro" id="IPR032719">
    <property type="entry name" value="WbsX"/>
</dbReference>
<name>A0A6J7ZRX4_PLARU</name>
<sequence length="751" mass="86401">MTVSNFQQANQLLRDGKLEDAVAIYQKAIDQNPNFYLSHHNLGEVLWKFGRLEEAATAFQKAIELKPSAAWSYFNLAQVLEQLGRKEESIASYEKASELNPQLLSLRQKLEASLINDQPVIPDEDIALLYPLAEYQKLELTQLTIQPRNKPKLTNDVRLIAYYLPQFHPIPENDLWWGKGFTEWTNVSRAKPLFEGHYQPHIPAELGFYDLRLPEVREAQAELAKKYGIYGFCYYYYWFAGKRLLHRPIDEVVASKKPDFPFCICWANENWTRRWDGLAHEVLIAQDHSLEQNQVFAESIVHILRDERYIRINGAPLLIVYRSDILPDPIRTTELWRKIFKQQGVGEVHLAIAITCFSGIVDPTQLGFDSAVQFPPHGIPAKELTPPETIVSDFSGHFYDYPDAVINAVADAMPDFKFFPGAMTSWDNTARRKSGAHAFLNFHPDWYELWLRGSIEKAKHCSSGDEQLVFINAWNEWAEGAHLEPDTKFGHGYLMATSRALEGNTGWKTILNLLRYFPYKTPDWINQYLDQLEDRIFSQDRSLKALAKIVETVGVPQEIISFSVPSGLYWNIESFPLDVDVYMTSIIFKGWILNEKIPIKCVEILSKDRLVQRTPVDQQRLDVAKVHSTIPGAENSGFLTKVKNPEFKSDTEFKLQAVLEDNTCIPLALIPFKSGFQLLGIDNLEQTLLESEDWQLVLNLLRRITIESDVYRWHLLEELEKNIQAKEDLIKVMSDFLGKISSECLIDWGID</sequence>
<feature type="repeat" description="TPR" evidence="1">
    <location>
        <begin position="36"/>
        <end position="69"/>
    </location>
</feature>
<dbReference type="InterPro" id="IPR011990">
    <property type="entry name" value="TPR-like_helical_dom_sf"/>
</dbReference>
<evidence type="ECO:0000313" key="3">
    <source>
        <dbReference type="Proteomes" id="UP000196521"/>
    </source>
</evidence>
<dbReference type="InterPro" id="IPR019734">
    <property type="entry name" value="TPR_rpt"/>
</dbReference>
<keyword evidence="1" id="KW-0802">TPR repeat</keyword>
<dbReference type="SMART" id="SM00028">
    <property type="entry name" value="TPR"/>
    <property type="match status" value="3"/>
</dbReference>
<evidence type="ECO:0000256" key="1">
    <source>
        <dbReference type="PROSITE-ProRule" id="PRU00339"/>
    </source>
</evidence>
<dbReference type="CDD" id="cd11579">
    <property type="entry name" value="Glyco_tran_WbsX"/>
    <property type="match status" value="1"/>
</dbReference>
<feature type="repeat" description="TPR" evidence="1">
    <location>
        <begin position="2"/>
        <end position="35"/>
    </location>
</feature>
<dbReference type="PROSITE" id="PS50005">
    <property type="entry name" value="TPR"/>
    <property type="match status" value="3"/>
</dbReference>
<gene>
    <name evidence="2" type="ORF">PLAN_70284</name>
</gene>
<dbReference type="Pfam" id="PF13181">
    <property type="entry name" value="TPR_8"/>
    <property type="match status" value="1"/>
</dbReference>
<dbReference type="Proteomes" id="UP000196521">
    <property type="component" value="Unassembled WGS sequence"/>
</dbReference>
<dbReference type="EMBL" id="CZCZ02000017">
    <property type="protein sequence ID" value="CAC5345707.1"/>
    <property type="molecule type" value="Genomic_DNA"/>
</dbReference>
<dbReference type="Pfam" id="PF14307">
    <property type="entry name" value="Glyco_tran_WbsX"/>
    <property type="match status" value="1"/>
</dbReference>
<accession>A0A6J7ZRX4</accession>
<proteinExistence type="predicted"/>
<organism evidence="2 3">
    <name type="scientific">Planktothrix rubescens CCAP 1459/22</name>
    <dbReference type="NCBI Taxonomy" id="329571"/>
    <lineage>
        <taxon>Bacteria</taxon>
        <taxon>Bacillati</taxon>
        <taxon>Cyanobacteriota</taxon>
        <taxon>Cyanophyceae</taxon>
        <taxon>Oscillatoriophycideae</taxon>
        <taxon>Oscillatoriales</taxon>
        <taxon>Microcoleaceae</taxon>
        <taxon>Planktothrix</taxon>
    </lineage>
</organism>
<reference evidence="2" key="1">
    <citation type="submission" date="2020-05" db="EMBL/GenBank/DDBJ databases">
        <authorList>
            <consortium name="Genoscope - CEA"/>
            <person name="William W."/>
        </authorList>
    </citation>
    <scope>NUCLEOTIDE SEQUENCE [LARGE SCALE GENOMIC DNA]</scope>
    <source>
        <strain evidence="2">PCC 7821</strain>
    </source>
</reference>
<dbReference type="AlphaFoldDB" id="A0A6J7ZRX4"/>